<dbReference type="EMBL" id="LAZR01006068">
    <property type="protein sequence ID" value="KKM94975.1"/>
    <property type="molecule type" value="Genomic_DNA"/>
</dbReference>
<gene>
    <name evidence="1" type="ORF">LCGC14_1192860</name>
</gene>
<comment type="caution">
    <text evidence="1">The sequence shown here is derived from an EMBL/GenBank/DDBJ whole genome shotgun (WGS) entry which is preliminary data.</text>
</comment>
<name>A0A0F9P1K7_9ZZZZ</name>
<sequence>MSWTEKMKDWGGGEVAFLSEDGEAIIFIVVADPELLEGKFKGRLSERIGCPVITLEGYTLFICGKRLARRLSRYEECFDDTAFMVVRRGEHNDIETVYELSKCTDPDLTAKLFEWKEENFDATQIEESLDAAKKIITG</sequence>
<protein>
    <submittedName>
        <fullName evidence="1">Uncharacterized protein</fullName>
    </submittedName>
</protein>
<reference evidence="1" key="1">
    <citation type="journal article" date="2015" name="Nature">
        <title>Complex archaea that bridge the gap between prokaryotes and eukaryotes.</title>
        <authorList>
            <person name="Spang A."/>
            <person name="Saw J.H."/>
            <person name="Jorgensen S.L."/>
            <person name="Zaremba-Niedzwiedzka K."/>
            <person name="Martijn J."/>
            <person name="Lind A.E."/>
            <person name="van Eijk R."/>
            <person name="Schleper C."/>
            <person name="Guy L."/>
            <person name="Ettema T.J."/>
        </authorList>
    </citation>
    <scope>NUCLEOTIDE SEQUENCE</scope>
</reference>
<accession>A0A0F9P1K7</accession>
<proteinExistence type="predicted"/>
<organism evidence="1">
    <name type="scientific">marine sediment metagenome</name>
    <dbReference type="NCBI Taxonomy" id="412755"/>
    <lineage>
        <taxon>unclassified sequences</taxon>
        <taxon>metagenomes</taxon>
        <taxon>ecological metagenomes</taxon>
    </lineage>
</organism>
<evidence type="ECO:0000313" key="1">
    <source>
        <dbReference type="EMBL" id="KKM94975.1"/>
    </source>
</evidence>
<dbReference type="AlphaFoldDB" id="A0A0F9P1K7"/>